<feature type="signal peptide" evidence="14">
    <location>
        <begin position="1"/>
        <end position="23"/>
    </location>
</feature>
<accession>A0A176VW54</accession>
<feature type="domain" description="Aminoacyl-transfer RNA synthetases class-II family profile" evidence="15">
    <location>
        <begin position="130"/>
        <end position="349"/>
    </location>
</feature>
<dbReference type="PROSITE" id="PS50862">
    <property type="entry name" value="AA_TRNA_LIGASE_II"/>
    <property type="match status" value="1"/>
</dbReference>
<evidence type="ECO:0000256" key="12">
    <source>
        <dbReference type="ARBA" id="ARBA00049255"/>
    </source>
</evidence>
<keyword evidence="6" id="KW-0067">ATP-binding</keyword>
<dbReference type="FunFam" id="3.30.930.10:FF:000083">
    <property type="entry name" value="Phenylalanine--tRNA ligase"/>
    <property type="match status" value="1"/>
</dbReference>
<comment type="caution">
    <text evidence="17">The sequence shown here is derived from an EMBL/GenBank/DDBJ whole genome shotgun (WGS) entry which is preliminary data.</text>
</comment>
<keyword evidence="4" id="KW-0436">Ligase</keyword>
<dbReference type="PANTHER" id="PTHR11538">
    <property type="entry name" value="PHENYLALANYL-TRNA SYNTHETASE"/>
    <property type="match status" value="1"/>
</dbReference>
<dbReference type="AlphaFoldDB" id="A0A176VW54"/>
<dbReference type="SUPFAM" id="SSF55681">
    <property type="entry name" value="Class II aaRS and biotin synthetases"/>
    <property type="match status" value="1"/>
</dbReference>
<evidence type="ECO:0000313" key="18">
    <source>
        <dbReference type="Proteomes" id="UP000077202"/>
    </source>
</evidence>
<keyword evidence="9" id="KW-0496">Mitochondrion</keyword>
<comment type="catalytic activity">
    <reaction evidence="12">
        <text>tRNA(Phe) + L-phenylalanine + ATP = L-phenylalanyl-tRNA(Phe) + AMP + diphosphate + H(+)</text>
        <dbReference type="Rhea" id="RHEA:19413"/>
        <dbReference type="Rhea" id="RHEA-COMP:9668"/>
        <dbReference type="Rhea" id="RHEA-COMP:9699"/>
        <dbReference type="ChEBI" id="CHEBI:15378"/>
        <dbReference type="ChEBI" id="CHEBI:30616"/>
        <dbReference type="ChEBI" id="CHEBI:33019"/>
        <dbReference type="ChEBI" id="CHEBI:58095"/>
        <dbReference type="ChEBI" id="CHEBI:78442"/>
        <dbReference type="ChEBI" id="CHEBI:78531"/>
        <dbReference type="ChEBI" id="CHEBI:456215"/>
        <dbReference type="EC" id="6.1.1.20"/>
    </reaction>
</comment>
<organism evidence="17 18">
    <name type="scientific">Marchantia polymorpha subsp. ruderalis</name>
    <dbReference type="NCBI Taxonomy" id="1480154"/>
    <lineage>
        <taxon>Eukaryota</taxon>
        <taxon>Viridiplantae</taxon>
        <taxon>Streptophyta</taxon>
        <taxon>Embryophyta</taxon>
        <taxon>Marchantiophyta</taxon>
        <taxon>Marchantiopsida</taxon>
        <taxon>Marchantiidae</taxon>
        <taxon>Marchantiales</taxon>
        <taxon>Marchantiaceae</taxon>
        <taxon>Marchantia</taxon>
    </lineage>
</organism>
<evidence type="ECO:0000313" key="17">
    <source>
        <dbReference type="EMBL" id="OAE25030.1"/>
    </source>
</evidence>
<evidence type="ECO:0000256" key="5">
    <source>
        <dbReference type="ARBA" id="ARBA00022741"/>
    </source>
</evidence>
<evidence type="ECO:0000256" key="7">
    <source>
        <dbReference type="ARBA" id="ARBA00022917"/>
    </source>
</evidence>
<dbReference type="EC" id="6.1.1.20" evidence="3"/>
<comment type="similarity">
    <text evidence="2">Belongs to the class-II aminoacyl-tRNA synthetase family.</text>
</comment>
<dbReference type="InterPro" id="IPR005121">
    <property type="entry name" value="Fdx_antiC-bd"/>
</dbReference>
<dbReference type="InterPro" id="IPR036690">
    <property type="entry name" value="Fdx_antiC-bd_sf"/>
</dbReference>
<dbReference type="InterPro" id="IPR006195">
    <property type="entry name" value="aa-tRNA-synth_II"/>
</dbReference>
<feature type="chain" id="PRO_5008052082" description="phenylalanine--tRNA ligase" evidence="14">
    <location>
        <begin position="24"/>
        <end position="504"/>
    </location>
</feature>
<sequence length="504" mass="56860">MAAALRSSLALTISSSLCSRAAPLICCGLPALAFPRRVEVNSCGGARDGGVKARAIGDRSYVRPFSLAASEKKKPRSTACAAASVEVGGLTLNRDEIVREDDPTNNVPDSVFTKIGLQLHNRENHPLGILKNEIYSYFDERFQGEFKKFDDLSPIVTVKANFDDVLVPADHVSRRMNDTYYVNSETVLRCHTSAHQAEKLREGNTHFLVTGDVYRRDAIDATHYPVFHQMEGFRVFTQDEWEAAGVDGTTLASKHLKETLEGLAERLFGKVEMRWVDTYFPFTDPSYELEIFYQDKWLEVLGCGVVEQEILNRNGRGGTVGWAFGLGLERLAMVLFAIPDIRLFWSDDPRWTTQFKAGQRTKFKSFSKYPPCYKDISFWISDKFSENNLCEVVRGIAGDLVEEVVLIDEFENKKKGLTSHCYRIAYRSMERSLTDEEINDLQGKSDLLLPSELDLKHLAYNVGRGAMNVPWIKPVFQSHFGLPIELEQPHESTVVETAKWTSDA</sequence>
<keyword evidence="7" id="KW-0648">Protein biosynthesis</keyword>
<evidence type="ECO:0000256" key="13">
    <source>
        <dbReference type="ARBA" id="ARBA00057761"/>
    </source>
</evidence>
<dbReference type="CDD" id="cd00496">
    <property type="entry name" value="PheRS_alpha_core"/>
    <property type="match status" value="1"/>
</dbReference>
<dbReference type="FunFam" id="3.30.70.380:FF:000003">
    <property type="entry name" value="Phenylalanine--tRNA ligase chloroplastic/mitochondrial"/>
    <property type="match status" value="1"/>
</dbReference>
<dbReference type="Pfam" id="PF03147">
    <property type="entry name" value="FDX-ACB"/>
    <property type="match status" value="1"/>
</dbReference>
<evidence type="ECO:0000256" key="6">
    <source>
        <dbReference type="ARBA" id="ARBA00022840"/>
    </source>
</evidence>
<dbReference type="GO" id="GO:0006432">
    <property type="term" value="P:phenylalanyl-tRNA aminoacylation"/>
    <property type="evidence" value="ECO:0007669"/>
    <property type="project" value="TreeGrafter"/>
</dbReference>
<dbReference type="GO" id="GO:0004826">
    <property type="term" value="F:phenylalanine-tRNA ligase activity"/>
    <property type="evidence" value="ECO:0007669"/>
    <property type="project" value="UniProtKB-EC"/>
</dbReference>
<evidence type="ECO:0000256" key="4">
    <source>
        <dbReference type="ARBA" id="ARBA00022598"/>
    </source>
</evidence>
<feature type="domain" description="FDX-ACB" evidence="16">
    <location>
        <begin position="367"/>
        <end position="459"/>
    </location>
</feature>
<keyword evidence="5" id="KW-0547">Nucleotide-binding</keyword>
<protein>
    <recommendedName>
        <fullName evidence="3">phenylalanine--tRNA ligase</fullName>
        <ecNumber evidence="3">6.1.1.20</ecNumber>
    </recommendedName>
    <alternativeName>
        <fullName evidence="11">Phenylalanyl-tRNA synthetase</fullName>
    </alternativeName>
</protein>
<keyword evidence="10" id="KW-0030">Aminoacyl-tRNA synthetase</keyword>
<evidence type="ECO:0000256" key="2">
    <source>
        <dbReference type="ARBA" id="ARBA00008226"/>
    </source>
</evidence>
<evidence type="ECO:0000256" key="10">
    <source>
        <dbReference type="ARBA" id="ARBA00023146"/>
    </source>
</evidence>
<dbReference type="Gene3D" id="3.30.930.10">
    <property type="entry name" value="Bira Bifunctional Protein, Domain 2"/>
    <property type="match status" value="2"/>
</dbReference>
<dbReference type="PROSITE" id="PS51447">
    <property type="entry name" value="FDX_ACB"/>
    <property type="match status" value="1"/>
</dbReference>
<evidence type="ECO:0000256" key="11">
    <source>
        <dbReference type="ARBA" id="ARBA00031194"/>
    </source>
</evidence>
<name>A0A176VW54_MARPO</name>
<dbReference type="GO" id="GO:0000049">
    <property type="term" value="F:tRNA binding"/>
    <property type="evidence" value="ECO:0007669"/>
    <property type="project" value="InterPro"/>
</dbReference>
<evidence type="ECO:0000256" key="9">
    <source>
        <dbReference type="ARBA" id="ARBA00023128"/>
    </source>
</evidence>
<dbReference type="InterPro" id="IPR045864">
    <property type="entry name" value="aa-tRNA-synth_II/BPL/LPL"/>
</dbReference>
<dbReference type="SMART" id="SM00896">
    <property type="entry name" value="FDX-ACB"/>
    <property type="match status" value="1"/>
</dbReference>
<comment type="subcellular location">
    <subcellularLocation>
        <location evidence="1">Mitochondrion matrix</location>
    </subcellularLocation>
</comment>
<evidence type="ECO:0000259" key="15">
    <source>
        <dbReference type="PROSITE" id="PS50862"/>
    </source>
</evidence>
<dbReference type="Gene3D" id="3.30.70.380">
    <property type="entry name" value="Ferrodoxin-fold anticodon-binding domain"/>
    <property type="match status" value="1"/>
</dbReference>
<evidence type="ECO:0000256" key="3">
    <source>
        <dbReference type="ARBA" id="ARBA00012814"/>
    </source>
</evidence>
<evidence type="ECO:0000256" key="8">
    <source>
        <dbReference type="ARBA" id="ARBA00022946"/>
    </source>
</evidence>
<evidence type="ECO:0000256" key="14">
    <source>
        <dbReference type="SAM" id="SignalP"/>
    </source>
</evidence>
<dbReference type="InterPro" id="IPR002319">
    <property type="entry name" value="Phenylalanyl-tRNA_Synthase"/>
</dbReference>
<dbReference type="SUPFAM" id="SSF54991">
    <property type="entry name" value="Anticodon-binding domain of PheRS"/>
    <property type="match status" value="1"/>
</dbReference>
<dbReference type="GO" id="GO:0005524">
    <property type="term" value="F:ATP binding"/>
    <property type="evidence" value="ECO:0007669"/>
    <property type="project" value="UniProtKB-KW"/>
</dbReference>
<comment type="function">
    <text evidence="13">Is responsible for the charging of tRNA(Phe) with phenylalanine in mitochondrial translation.</text>
</comment>
<evidence type="ECO:0000256" key="1">
    <source>
        <dbReference type="ARBA" id="ARBA00004305"/>
    </source>
</evidence>
<keyword evidence="14" id="KW-0732">Signal</keyword>
<gene>
    <name evidence="17" type="ORF">AXG93_4102s1080</name>
</gene>
<keyword evidence="8" id="KW-0809">Transit peptide</keyword>
<evidence type="ECO:0000259" key="16">
    <source>
        <dbReference type="PROSITE" id="PS51447"/>
    </source>
</evidence>
<dbReference type="EMBL" id="LVLJ01002433">
    <property type="protein sequence ID" value="OAE25030.1"/>
    <property type="molecule type" value="Genomic_DNA"/>
</dbReference>
<proteinExistence type="inferred from homology"/>
<reference evidence="17" key="1">
    <citation type="submission" date="2016-03" db="EMBL/GenBank/DDBJ databases">
        <title>Mechanisms controlling the formation of the plant cell surface in tip-growing cells are functionally conserved among land plants.</title>
        <authorList>
            <person name="Honkanen S."/>
            <person name="Jones V.A."/>
            <person name="Morieri G."/>
            <person name="Champion C."/>
            <person name="Hetherington A.J."/>
            <person name="Kelly S."/>
            <person name="Saint-Marcoux D."/>
            <person name="Proust H."/>
            <person name="Prescott H."/>
            <person name="Dolan L."/>
        </authorList>
    </citation>
    <scope>NUCLEOTIDE SEQUENCE [LARGE SCALE GENOMIC DNA]</scope>
    <source>
        <tissue evidence="17">Whole gametophyte</tissue>
    </source>
</reference>
<dbReference type="GO" id="GO:0005759">
    <property type="term" value="C:mitochondrial matrix"/>
    <property type="evidence" value="ECO:0007669"/>
    <property type="project" value="UniProtKB-SubCell"/>
</dbReference>
<dbReference type="Proteomes" id="UP000077202">
    <property type="component" value="Unassembled WGS sequence"/>
</dbReference>
<keyword evidence="18" id="KW-1185">Reference proteome</keyword>
<dbReference type="PANTHER" id="PTHR11538:SF41">
    <property type="entry name" value="PHENYLALANINE--TRNA LIGASE, MITOCHONDRIAL"/>
    <property type="match status" value="1"/>
</dbReference>
<dbReference type="Pfam" id="PF01409">
    <property type="entry name" value="tRNA-synt_2d"/>
    <property type="match status" value="1"/>
</dbReference>